<dbReference type="RefSeq" id="WP_153247004.1">
    <property type="nucleotide sequence ID" value="NZ_JBLWPR010000003.1"/>
</dbReference>
<comment type="caution">
    <text evidence="1">The sequence shown here is derived from an EMBL/GenBank/DDBJ whole genome shotgun (WGS) entry which is preliminary data.</text>
</comment>
<accession>A0A743ECZ6</accession>
<protein>
    <submittedName>
        <fullName evidence="1">Uncharacterized protein</fullName>
    </submittedName>
</protein>
<dbReference type="AlphaFoldDB" id="A0A743ECZ6"/>
<reference evidence="1" key="2">
    <citation type="submission" date="2020-02" db="EMBL/GenBank/DDBJ databases">
        <authorList>
            <consortium name="NCBI Pathogen Detection Project"/>
        </authorList>
    </citation>
    <scope>NUCLEOTIDE SEQUENCE</scope>
    <source>
        <strain evidence="1">MA.MC_06-0610</strain>
    </source>
</reference>
<organism evidence="1">
    <name type="scientific">Salmonella enterica</name>
    <name type="common">Salmonella choleraesuis</name>
    <dbReference type="NCBI Taxonomy" id="28901"/>
    <lineage>
        <taxon>Bacteria</taxon>
        <taxon>Pseudomonadati</taxon>
        <taxon>Pseudomonadota</taxon>
        <taxon>Gammaproteobacteria</taxon>
        <taxon>Enterobacterales</taxon>
        <taxon>Enterobacteriaceae</taxon>
        <taxon>Salmonella</taxon>
    </lineage>
</organism>
<gene>
    <name evidence="1" type="ORF">G8K31_001605</name>
</gene>
<dbReference type="EMBL" id="DAAUIG010000003">
    <property type="protein sequence ID" value="HAF1885730.1"/>
    <property type="molecule type" value="Genomic_DNA"/>
</dbReference>
<sequence length="47" mass="5535">MRNWVDHQQQKLSHDTEPLTHGVECKYRRGCSWLVASAPPEDTYHRA</sequence>
<evidence type="ECO:0000313" key="1">
    <source>
        <dbReference type="EMBL" id="HAF1885730.1"/>
    </source>
</evidence>
<reference evidence="1" key="1">
    <citation type="journal article" date="2018" name="Genome Biol.">
        <title>SKESA: strategic k-mer extension for scrupulous assemblies.</title>
        <authorList>
            <person name="Souvorov A."/>
            <person name="Agarwala R."/>
            <person name="Lipman D.J."/>
        </authorList>
    </citation>
    <scope>NUCLEOTIDE SEQUENCE</scope>
    <source>
        <strain evidence="1">MA.MC_06-0610</strain>
    </source>
</reference>
<name>A0A743ECZ6_SALER</name>
<proteinExistence type="predicted"/>